<keyword evidence="2" id="KW-0472">Membrane</keyword>
<dbReference type="Gene3D" id="2.20.200.10">
    <property type="entry name" value="Outer membrane efflux proteins (OEP)"/>
    <property type="match status" value="1"/>
</dbReference>
<dbReference type="Gene3D" id="1.20.1600.10">
    <property type="entry name" value="Outer membrane efflux proteins (OEP)"/>
    <property type="match status" value="1"/>
</dbReference>
<dbReference type="GO" id="GO:0015562">
    <property type="term" value="F:efflux transmembrane transporter activity"/>
    <property type="evidence" value="ECO:0007669"/>
    <property type="project" value="InterPro"/>
</dbReference>
<keyword evidence="2" id="KW-0564">Palmitate</keyword>
<dbReference type="RefSeq" id="WP_066410518.1">
    <property type="nucleotide sequence ID" value="NZ_FKBS01000014.1"/>
</dbReference>
<proteinExistence type="inferred from homology"/>
<evidence type="ECO:0000313" key="3">
    <source>
        <dbReference type="EMBL" id="SAI19992.1"/>
    </source>
</evidence>
<sequence length="490" mass="51900">MHRLNRLSRACVPAFVALALSACALGPDGTPPQTPQPAQYGVAATPAQTAAAQGVAQQFEAGALPVADWWTRYRSPPLDALVAEGLANSPDLAAADKRLAAAREQLRAQVGESLFPTLDAGAQTDRQRALTMPGIEPPTALYNTFVGQLRAQYTFDLFGAARYANASLAERVNQQAYEREAARRALASNIVTGAINAAALRVQVELTQRQAVLARDVARDAQRRFELGSASQQEALDADQNAADVEASLPGLRSQWQAMRHALAVLLGRTPDQAPPDLDFDSLSVPQRIPVSVPSTLLAHRPDIRAADATLRAAAADVGAATAQLLPSLSISASLGRGGFNWSDALAAGTGSIWSLGASLTQPIFHGGALMAQRRAAQRSYEAAGEQYKQTVLTAFRNVADTLAALEADNEALAAAERARQAAETSYGNTSRRVSLGALPGYQGRAAEQHFLQARLREVRYATDRMNDTAALFHAMGGGPALAEPVDNNK</sequence>
<dbReference type="NCBIfam" id="TIGR01845">
    <property type="entry name" value="outer_NodT"/>
    <property type="match status" value="1"/>
</dbReference>
<evidence type="ECO:0000256" key="2">
    <source>
        <dbReference type="RuleBase" id="RU362097"/>
    </source>
</evidence>
<dbReference type="EMBL" id="FKBS01000014">
    <property type="protein sequence ID" value="SAI19992.1"/>
    <property type="molecule type" value="Genomic_DNA"/>
</dbReference>
<comment type="similarity">
    <text evidence="1 2">Belongs to the outer membrane factor (OMF) (TC 1.B.17) family.</text>
</comment>
<evidence type="ECO:0000256" key="1">
    <source>
        <dbReference type="ARBA" id="ARBA00007613"/>
    </source>
</evidence>
<dbReference type="OrthoDB" id="9770517at2"/>
<dbReference type="InterPro" id="IPR010131">
    <property type="entry name" value="MdtP/NodT-like"/>
</dbReference>
<protein>
    <submittedName>
        <fullName evidence="3">Outer membrane exporter protein</fullName>
    </submittedName>
</protein>
<gene>
    <name evidence="3" type="primary">ttgC_4</name>
    <name evidence="3" type="ORF">SAMEA1982600_01626</name>
</gene>
<organism evidence="3 4">
    <name type="scientific">Bordetella ansorpii</name>
    <dbReference type="NCBI Taxonomy" id="288768"/>
    <lineage>
        <taxon>Bacteria</taxon>
        <taxon>Pseudomonadati</taxon>
        <taxon>Pseudomonadota</taxon>
        <taxon>Betaproteobacteria</taxon>
        <taxon>Burkholderiales</taxon>
        <taxon>Alcaligenaceae</taxon>
        <taxon>Bordetella</taxon>
    </lineage>
</organism>
<dbReference type="PANTHER" id="PTHR30203">
    <property type="entry name" value="OUTER MEMBRANE CATION EFFLUX PROTEIN"/>
    <property type="match status" value="1"/>
</dbReference>
<feature type="chain" id="PRO_5007359737" evidence="2">
    <location>
        <begin position="25"/>
        <end position="490"/>
    </location>
</feature>
<keyword evidence="2" id="KW-0449">Lipoprotein</keyword>
<dbReference type="PROSITE" id="PS51257">
    <property type="entry name" value="PROKAR_LIPOPROTEIN"/>
    <property type="match status" value="1"/>
</dbReference>
<dbReference type="SUPFAM" id="SSF56954">
    <property type="entry name" value="Outer membrane efflux proteins (OEP)"/>
    <property type="match status" value="1"/>
</dbReference>
<keyword evidence="2" id="KW-1134">Transmembrane beta strand</keyword>
<keyword evidence="2" id="KW-0812">Transmembrane</keyword>
<accession>A0A157NF60</accession>
<name>A0A157NF60_9BORD</name>
<dbReference type="GO" id="GO:0005886">
    <property type="term" value="C:plasma membrane"/>
    <property type="evidence" value="ECO:0007669"/>
    <property type="project" value="UniProtKB-SubCell"/>
</dbReference>
<dbReference type="PANTHER" id="PTHR30203:SF33">
    <property type="entry name" value="BLR4455 PROTEIN"/>
    <property type="match status" value="1"/>
</dbReference>
<dbReference type="InterPro" id="IPR003423">
    <property type="entry name" value="OMP_efflux"/>
</dbReference>
<dbReference type="AlphaFoldDB" id="A0A157NF60"/>
<feature type="signal peptide" evidence="2">
    <location>
        <begin position="1"/>
        <end position="24"/>
    </location>
</feature>
<comment type="subcellular location">
    <subcellularLocation>
        <location evidence="2">Cell membrane</location>
        <topology evidence="2">Lipid-anchor</topology>
    </subcellularLocation>
</comment>
<dbReference type="Proteomes" id="UP000077037">
    <property type="component" value="Unassembled WGS sequence"/>
</dbReference>
<dbReference type="Pfam" id="PF02321">
    <property type="entry name" value="OEP"/>
    <property type="match status" value="2"/>
</dbReference>
<reference evidence="3 4" key="1">
    <citation type="submission" date="2016-03" db="EMBL/GenBank/DDBJ databases">
        <authorList>
            <consortium name="Pathogen Informatics"/>
        </authorList>
    </citation>
    <scope>NUCLEOTIDE SEQUENCE [LARGE SCALE GENOMIC DNA]</scope>
    <source>
        <strain evidence="3 4">NCTC13364</strain>
    </source>
</reference>
<keyword evidence="2" id="KW-0732">Signal</keyword>
<evidence type="ECO:0000313" key="4">
    <source>
        <dbReference type="Proteomes" id="UP000077037"/>
    </source>
</evidence>